<dbReference type="Gene3D" id="3.90.245.10">
    <property type="entry name" value="Ribonucleoside hydrolase-like"/>
    <property type="match status" value="1"/>
</dbReference>
<feature type="signal peptide" evidence="1">
    <location>
        <begin position="1"/>
        <end position="20"/>
    </location>
</feature>
<evidence type="ECO:0000313" key="4">
    <source>
        <dbReference type="EMBL" id="RXK59635.1"/>
    </source>
</evidence>
<dbReference type="Proteomes" id="UP000290204">
    <property type="component" value="Unassembled WGS sequence"/>
</dbReference>
<dbReference type="OrthoDB" id="253051at2"/>
<comment type="caution">
    <text evidence="4">The sequence shown here is derived from an EMBL/GenBank/DDBJ whole genome shotgun (WGS) entry which is preliminary data.</text>
</comment>
<dbReference type="GO" id="GO:0016799">
    <property type="term" value="F:hydrolase activity, hydrolyzing N-glycosyl compounds"/>
    <property type="evidence" value="ECO:0007669"/>
    <property type="project" value="InterPro"/>
</dbReference>
<dbReference type="AlphaFoldDB" id="A0A4Q1CHQ5"/>
<feature type="domain" description="Cellulose-binding Sde182 nucleoside hydrolase-like" evidence="2">
    <location>
        <begin position="30"/>
        <end position="272"/>
    </location>
</feature>
<evidence type="ECO:0000259" key="2">
    <source>
        <dbReference type="Pfam" id="PF07632"/>
    </source>
</evidence>
<evidence type="ECO:0000313" key="5">
    <source>
        <dbReference type="Proteomes" id="UP000290204"/>
    </source>
</evidence>
<gene>
    <name evidence="4" type="ORF">ESA94_11230</name>
</gene>
<dbReference type="InterPro" id="IPR032260">
    <property type="entry name" value="DUF5060"/>
</dbReference>
<dbReference type="SUPFAM" id="SSF53590">
    <property type="entry name" value="Nucleoside hydrolase"/>
    <property type="match status" value="1"/>
</dbReference>
<dbReference type="EMBL" id="SDHW01000003">
    <property type="protein sequence ID" value="RXK59635.1"/>
    <property type="molecule type" value="Genomic_DNA"/>
</dbReference>
<keyword evidence="1" id="KW-0732">Signal</keyword>
<name>A0A4Q1CHQ5_9BACT</name>
<dbReference type="Gene3D" id="2.60.40.10">
    <property type="entry name" value="Immunoglobulins"/>
    <property type="match status" value="1"/>
</dbReference>
<evidence type="ECO:0000256" key="1">
    <source>
        <dbReference type="SAM" id="SignalP"/>
    </source>
</evidence>
<dbReference type="InterPro" id="IPR036452">
    <property type="entry name" value="Ribo_hydro-like"/>
</dbReference>
<dbReference type="Pfam" id="PF07632">
    <property type="entry name" value="Sde182_NH-like"/>
    <property type="match status" value="1"/>
</dbReference>
<dbReference type="InterPro" id="IPR013783">
    <property type="entry name" value="Ig-like_fold"/>
</dbReference>
<protein>
    <submittedName>
        <fullName evidence="4">DUF1593 domain-containing protein</fullName>
    </submittedName>
</protein>
<proteinExistence type="predicted"/>
<dbReference type="Pfam" id="PF16586">
    <property type="entry name" value="DUF5060"/>
    <property type="match status" value="1"/>
</dbReference>
<sequence>MHTHKIIFICLLGLAPLALVAQKPVPVKPRILISTDIGGTDPDDNQSITHFLMYSHLFQTEGLISSPSYGQGNKRELLRMIDLYEKDLPLLQKHQQGYPSPASLKAVCKQGRLGAAPFKGYSTATEGSDWIIKCAKKKSTQPLWILVWGGLEDVAQALHDAPEIQTNIKVYWIGGPNKKWSANSYAYIVANFPNLWFIETNSSYYGFFSDNVPDSLHNKNYYDRFIKAAGFLGKDFKQYYKGNIKMGDTPSLLYMMDGDPNDASKESWGGSFEKFTHSPRIVFSRNTTLADTVTVYSVIELHFKGPVINIPADSSCFTMSVKAKIGEQKWAGYYLGNGDYAVRYCPKQTETITYNITSDVKGFAEQSGQFVVDNIWPGKPRSTDYQLGANWFTDRGNPELFDEIYQGGQTVLKWRTEILLDWAKRWSWLQEN</sequence>
<reference evidence="4 5" key="1">
    <citation type="submission" date="2019-01" db="EMBL/GenBank/DDBJ databases">
        <title>Lacibacter sp. strain TTM-7.</title>
        <authorList>
            <person name="Chen W.-M."/>
        </authorList>
    </citation>
    <scope>NUCLEOTIDE SEQUENCE [LARGE SCALE GENOMIC DNA]</scope>
    <source>
        <strain evidence="4 5">TTM-7</strain>
    </source>
</reference>
<feature type="domain" description="DUF5060" evidence="3">
    <location>
        <begin position="292"/>
        <end position="358"/>
    </location>
</feature>
<dbReference type="RefSeq" id="WP_129131008.1">
    <property type="nucleotide sequence ID" value="NZ_SDHW01000003.1"/>
</dbReference>
<organism evidence="4 5">
    <name type="scientific">Lacibacter luteus</name>
    <dbReference type="NCBI Taxonomy" id="2508719"/>
    <lineage>
        <taxon>Bacteria</taxon>
        <taxon>Pseudomonadati</taxon>
        <taxon>Bacteroidota</taxon>
        <taxon>Chitinophagia</taxon>
        <taxon>Chitinophagales</taxon>
        <taxon>Chitinophagaceae</taxon>
        <taxon>Lacibacter</taxon>
    </lineage>
</organism>
<dbReference type="InterPro" id="IPR011483">
    <property type="entry name" value="Sde182_NH-like"/>
</dbReference>
<feature type="chain" id="PRO_5020713036" evidence="1">
    <location>
        <begin position="21"/>
        <end position="432"/>
    </location>
</feature>
<evidence type="ECO:0000259" key="3">
    <source>
        <dbReference type="Pfam" id="PF16586"/>
    </source>
</evidence>
<accession>A0A4Q1CHQ5</accession>
<keyword evidence="5" id="KW-1185">Reference proteome</keyword>